<sequence>MMMSHQSLRLKKELRRKLIMLTKTFLGNPLKLRMEESKNQWTDLVKHRNI</sequence>
<protein>
    <submittedName>
        <fullName evidence="1">Uncharacterized protein</fullName>
    </submittedName>
</protein>
<proteinExistence type="predicted"/>
<dbReference type="EMBL" id="GGEC01020746">
    <property type="protein sequence ID" value="MBX01230.1"/>
    <property type="molecule type" value="Transcribed_RNA"/>
</dbReference>
<name>A0A2P2K681_RHIMU</name>
<dbReference type="AlphaFoldDB" id="A0A2P2K681"/>
<accession>A0A2P2K681</accession>
<evidence type="ECO:0000313" key="1">
    <source>
        <dbReference type="EMBL" id="MBX01230.1"/>
    </source>
</evidence>
<reference evidence="1" key="1">
    <citation type="submission" date="2018-02" db="EMBL/GenBank/DDBJ databases">
        <title>Rhizophora mucronata_Transcriptome.</title>
        <authorList>
            <person name="Meera S.P."/>
            <person name="Sreeshan A."/>
            <person name="Augustine A."/>
        </authorList>
    </citation>
    <scope>NUCLEOTIDE SEQUENCE</scope>
    <source>
        <tissue evidence="1">Leaf</tissue>
    </source>
</reference>
<organism evidence="1">
    <name type="scientific">Rhizophora mucronata</name>
    <name type="common">Asiatic mangrove</name>
    <dbReference type="NCBI Taxonomy" id="61149"/>
    <lineage>
        <taxon>Eukaryota</taxon>
        <taxon>Viridiplantae</taxon>
        <taxon>Streptophyta</taxon>
        <taxon>Embryophyta</taxon>
        <taxon>Tracheophyta</taxon>
        <taxon>Spermatophyta</taxon>
        <taxon>Magnoliopsida</taxon>
        <taxon>eudicotyledons</taxon>
        <taxon>Gunneridae</taxon>
        <taxon>Pentapetalae</taxon>
        <taxon>rosids</taxon>
        <taxon>fabids</taxon>
        <taxon>Malpighiales</taxon>
        <taxon>Rhizophoraceae</taxon>
        <taxon>Rhizophora</taxon>
    </lineage>
</organism>